<dbReference type="PANTHER" id="PTHR47797">
    <property type="entry name" value="DEHYDROGENASE, PUTATIVE (AFU_ORTHOLOGUE AFUA_8G05805)-RELATED"/>
    <property type="match status" value="1"/>
</dbReference>
<feature type="transmembrane region" description="Helical" evidence="8">
    <location>
        <begin position="360"/>
        <end position="382"/>
    </location>
</feature>
<dbReference type="EMBL" id="KQ947408">
    <property type="protein sequence ID" value="KUJ21017.1"/>
    <property type="molecule type" value="Genomic_DNA"/>
</dbReference>
<reference evidence="11 12" key="1">
    <citation type="submission" date="2015-10" db="EMBL/GenBank/DDBJ databases">
        <title>Full genome of DAOMC 229536 Phialocephala scopiformis, a fungal endophyte of spruce producing the potent anti-insectan compound rugulosin.</title>
        <authorList>
            <consortium name="DOE Joint Genome Institute"/>
            <person name="Walker A.K."/>
            <person name="Frasz S.L."/>
            <person name="Seifert K.A."/>
            <person name="Miller J.D."/>
            <person name="Mondo S.J."/>
            <person name="Labutti K."/>
            <person name="Lipzen A."/>
            <person name="Dockter R."/>
            <person name="Kennedy M."/>
            <person name="Grigoriev I.V."/>
            <person name="Spatafora J.W."/>
        </authorList>
    </citation>
    <scope>NUCLEOTIDE SEQUENCE [LARGE SCALE GENOMIC DNA]</scope>
    <source>
        <strain evidence="11 12">CBS 120377</strain>
    </source>
</reference>
<dbReference type="GO" id="GO:0016020">
    <property type="term" value="C:membrane"/>
    <property type="evidence" value="ECO:0007669"/>
    <property type="project" value="UniProtKB-SubCell"/>
</dbReference>
<sequence length="581" mass="64407">MLVKNYMSTPLLILAALAKVVFAEPDHFCKSFGHGSNNDFCVSLATYDDPTFSKQDFIITFNRTQHAATGWSSVGIGNQMNGSIIFLLYGDPNSISPPTLSTNTRVGIHIGYVEAQWSASSHEGSKTATASFVCYGCNAWFYADRSAITPVLPFIWAANTEQDLSVSDYASDANLIMHNHYGSFDMDMTKEMSIVPKLLPDTISNFLRPSPPAAPNSPNNDNPTIFVPDKHRIWLLHGLCLAAAFFVLLPLGTIFIRTGSPHAFYLHLGLQIIGSISALVGMIVGFFLSTSVHTWHQYIGLGLGLAMLAQLRLGFQRHRVFVSKKVNTWMGNTHIWIGRCILFGGSVNVVLGLTLSDYTIHLKTGFTIAGVMNALVLGFVIYRHKIGKPIGKNLRIPWLSKVNGIGWADGANLQSYFALTDEDNNEGEEERRNEVEMEKGIERRQSMSESLRTEALEVTNIGATLNITIALLRAVRNVASTCTPRAIAQKELFPVPFPDSAMQTRQQHRHISDSLLAYPQAVTEEVQDDNPAASSKITVHDANYTPYTSHDLTMPITPEKFDEEPHAWDESYELNSEEEKY</sequence>
<dbReference type="Gene3D" id="2.60.40.1210">
    <property type="entry name" value="Cellobiose dehydrogenase, cytochrome domain"/>
    <property type="match status" value="1"/>
</dbReference>
<feature type="transmembrane region" description="Helical" evidence="8">
    <location>
        <begin position="295"/>
        <end position="315"/>
    </location>
</feature>
<dbReference type="PANTHER" id="PTHR47797:SF3">
    <property type="entry name" value="CYTOCHROME B561 DOMAIN-CONTAINING PROTEIN"/>
    <property type="match status" value="1"/>
</dbReference>
<dbReference type="SMART" id="SM00665">
    <property type="entry name" value="B561"/>
    <property type="match status" value="1"/>
</dbReference>
<comment type="subcellular location">
    <subcellularLocation>
        <location evidence="1">Membrane</location>
    </subcellularLocation>
</comment>
<keyword evidence="3 8" id="KW-0812">Transmembrane</keyword>
<dbReference type="KEGG" id="psco:LY89DRAFT_729819"/>
<dbReference type="SUPFAM" id="SSF49344">
    <property type="entry name" value="CBD9-like"/>
    <property type="match status" value="1"/>
</dbReference>
<evidence type="ECO:0000256" key="1">
    <source>
        <dbReference type="ARBA" id="ARBA00004370"/>
    </source>
</evidence>
<evidence type="ECO:0000259" key="10">
    <source>
        <dbReference type="SMART" id="SM00665"/>
    </source>
</evidence>
<dbReference type="OrthoDB" id="19261at2759"/>
<dbReference type="CDD" id="cd09630">
    <property type="entry name" value="CDH_like_cytochrome"/>
    <property type="match status" value="1"/>
</dbReference>
<dbReference type="InParanoid" id="A0A194XML8"/>
<dbReference type="AlphaFoldDB" id="A0A194XML8"/>
<dbReference type="Gene3D" id="1.20.120.1770">
    <property type="match status" value="1"/>
</dbReference>
<keyword evidence="2" id="KW-0813">Transport</keyword>
<keyword evidence="4" id="KW-0249">Electron transport</keyword>
<dbReference type="Proteomes" id="UP000070700">
    <property type="component" value="Unassembled WGS sequence"/>
</dbReference>
<evidence type="ECO:0000256" key="6">
    <source>
        <dbReference type="ARBA" id="ARBA00023136"/>
    </source>
</evidence>
<keyword evidence="9" id="KW-0732">Signal</keyword>
<dbReference type="GeneID" id="28829137"/>
<evidence type="ECO:0000256" key="4">
    <source>
        <dbReference type="ARBA" id="ARBA00022982"/>
    </source>
</evidence>
<evidence type="ECO:0000256" key="8">
    <source>
        <dbReference type="SAM" id="Phobius"/>
    </source>
</evidence>
<feature type="region of interest" description="Disordered" evidence="7">
    <location>
        <begin position="422"/>
        <end position="444"/>
    </location>
</feature>
<evidence type="ECO:0000256" key="9">
    <source>
        <dbReference type="SAM" id="SignalP"/>
    </source>
</evidence>
<proteinExistence type="predicted"/>
<dbReference type="CDD" id="cd08760">
    <property type="entry name" value="Cyt_b561_FRRS1_like"/>
    <property type="match status" value="1"/>
</dbReference>
<evidence type="ECO:0000256" key="7">
    <source>
        <dbReference type="SAM" id="MobiDB-lite"/>
    </source>
</evidence>
<evidence type="ECO:0000313" key="11">
    <source>
        <dbReference type="EMBL" id="KUJ21017.1"/>
    </source>
</evidence>
<dbReference type="Pfam" id="PF16010">
    <property type="entry name" value="CDH-cyt"/>
    <property type="match status" value="1"/>
</dbReference>
<accession>A0A194XML8</accession>
<feature type="transmembrane region" description="Helical" evidence="8">
    <location>
        <begin position="336"/>
        <end position="354"/>
    </location>
</feature>
<name>A0A194XML8_MOLSC</name>
<dbReference type="RefSeq" id="XP_018075372.1">
    <property type="nucleotide sequence ID" value="XM_018219411.1"/>
</dbReference>
<feature type="transmembrane region" description="Helical" evidence="8">
    <location>
        <begin position="268"/>
        <end position="289"/>
    </location>
</feature>
<feature type="compositionally biased region" description="Basic and acidic residues" evidence="7">
    <location>
        <begin position="559"/>
        <end position="569"/>
    </location>
</feature>
<keyword evidence="6 8" id="KW-0472">Membrane</keyword>
<dbReference type="STRING" id="149040.A0A194XML8"/>
<feature type="region of interest" description="Disordered" evidence="7">
    <location>
        <begin position="547"/>
        <end position="581"/>
    </location>
</feature>
<evidence type="ECO:0000256" key="5">
    <source>
        <dbReference type="ARBA" id="ARBA00022989"/>
    </source>
</evidence>
<feature type="chain" id="PRO_5008268459" description="Cytochrome b561 domain-containing protein" evidence="9">
    <location>
        <begin position="24"/>
        <end position="581"/>
    </location>
</feature>
<evidence type="ECO:0000256" key="2">
    <source>
        <dbReference type="ARBA" id="ARBA00022448"/>
    </source>
</evidence>
<keyword evidence="12" id="KW-1185">Reference proteome</keyword>
<feature type="compositionally biased region" description="Basic and acidic residues" evidence="7">
    <location>
        <begin position="429"/>
        <end position="444"/>
    </location>
</feature>
<gene>
    <name evidence="11" type="ORF">LY89DRAFT_729819</name>
</gene>
<feature type="domain" description="Cytochrome b561" evidence="10">
    <location>
        <begin position="236"/>
        <end position="353"/>
    </location>
</feature>
<feature type="compositionally biased region" description="Acidic residues" evidence="7">
    <location>
        <begin position="570"/>
        <end position="581"/>
    </location>
</feature>
<evidence type="ECO:0000313" key="12">
    <source>
        <dbReference type="Proteomes" id="UP000070700"/>
    </source>
</evidence>
<organism evidence="11 12">
    <name type="scientific">Mollisia scopiformis</name>
    <name type="common">Conifer needle endophyte fungus</name>
    <name type="synonym">Phialocephala scopiformis</name>
    <dbReference type="NCBI Taxonomy" id="149040"/>
    <lineage>
        <taxon>Eukaryota</taxon>
        <taxon>Fungi</taxon>
        <taxon>Dikarya</taxon>
        <taxon>Ascomycota</taxon>
        <taxon>Pezizomycotina</taxon>
        <taxon>Leotiomycetes</taxon>
        <taxon>Helotiales</taxon>
        <taxon>Mollisiaceae</taxon>
        <taxon>Mollisia</taxon>
    </lineage>
</organism>
<feature type="signal peptide" evidence="9">
    <location>
        <begin position="1"/>
        <end position="23"/>
    </location>
</feature>
<dbReference type="InterPro" id="IPR006593">
    <property type="entry name" value="Cyt_b561/ferric_Rdtase_TM"/>
</dbReference>
<keyword evidence="5 8" id="KW-1133">Transmembrane helix</keyword>
<evidence type="ECO:0000256" key="3">
    <source>
        <dbReference type="ARBA" id="ARBA00022692"/>
    </source>
</evidence>
<feature type="transmembrane region" description="Helical" evidence="8">
    <location>
        <begin position="234"/>
        <end position="256"/>
    </location>
</feature>
<dbReference type="InterPro" id="IPR015920">
    <property type="entry name" value="Cellobiose_DH-like_cyt"/>
</dbReference>
<protein>
    <recommendedName>
        <fullName evidence="10">Cytochrome b561 domain-containing protein</fullName>
    </recommendedName>
</protein>